<feature type="transmembrane region" description="Helical" evidence="5">
    <location>
        <begin position="250"/>
        <end position="272"/>
    </location>
</feature>
<dbReference type="InterPro" id="IPR007348">
    <property type="entry name" value="CopC_dom"/>
</dbReference>
<keyword evidence="2" id="KW-0479">Metal-binding</keyword>
<comment type="caution">
    <text evidence="7">The sequence shown here is derived from an EMBL/GenBank/DDBJ whole genome shotgun (WGS) entry which is preliminary data.</text>
</comment>
<dbReference type="InterPro" id="IPR032694">
    <property type="entry name" value="CopC/D"/>
</dbReference>
<dbReference type="Gene3D" id="2.60.40.1220">
    <property type="match status" value="1"/>
</dbReference>
<feature type="transmembrane region" description="Helical" evidence="5">
    <location>
        <begin position="390"/>
        <end position="408"/>
    </location>
</feature>
<name>A0A7W2AJ40_9BACL</name>
<dbReference type="PANTHER" id="PTHR34820">
    <property type="entry name" value="INNER MEMBRANE PROTEIN YEBZ"/>
    <property type="match status" value="1"/>
</dbReference>
<accession>A0A7W2AJ40</accession>
<keyword evidence="5" id="KW-0812">Transmembrane</keyword>
<evidence type="ECO:0000256" key="1">
    <source>
        <dbReference type="ARBA" id="ARBA00004196"/>
    </source>
</evidence>
<dbReference type="GO" id="GO:0030313">
    <property type="term" value="C:cell envelope"/>
    <property type="evidence" value="ECO:0007669"/>
    <property type="project" value="UniProtKB-SubCell"/>
</dbReference>
<keyword evidence="5" id="KW-0472">Membrane</keyword>
<dbReference type="GO" id="GO:0042597">
    <property type="term" value="C:periplasmic space"/>
    <property type="evidence" value="ECO:0007669"/>
    <property type="project" value="InterPro"/>
</dbReference>
<feature type="transmembrane region" description="Helical" evidence="5">
    <location>
        <begin position="278"/>
        <end position="300"/>
    </location>
</feature>
<feature type="transmembrane region" description="Helical" evidence="5">
    <location>
        <begin position="226"/>
        <end position="243"/>
    </location>
</feature>
<dbReference type="GO" id="GO:0006825">
    <property type="term" value="P:copper ion transport"/>
    <property type="evidence" value="ECO:0007669"/>
    <property type="project" value="InterPro"/>
</dbReference>
<dbReference type="GO" id="GO:0046688">
    <property type="term" value="P:response to copper ion"/>
    <property type="evidence" value="ECO:0007669"/>
    <property type="project" value="InterPro"/>
</dbReference>
<gene>
    <name evidence="7" type="ORF">H1164_16320</name>
</gene>
<keyword evidence="3" id="KW-0732">Signal</keyword>
<dbReference type="EMBL" id="JACEIP010000039">
    <property type="protein sequence ID" value="MBA4544411.1"/>
    <property type="molecule type" value="Genomic_DNA"/>
</dbReference>
<keyword evidence="8" id="KW-1185">Reference proteome</keyword>
<evidence type="ECO:0000256" key="5">
    <source>
        <dbReference type="SAM" id="Phobius"/>
    </source>
</evidence>
<sequence length="525" mass="58626">MKRQQQHTITFGIVAILLFALSLLPGNTVLAHASLLDSSPGDHQILSRSPSFLRLHFSEPLQEGLYQVRLLDAQGKQIPLSPRTDRRDASRIITPLPSLPKGTYTVSWNVVSGDGHSVAGALTFSVGHPSPDQSAPLPTQKSASVNWLSTGWHFISETAVLLLGGLNWAVFLFSLHTPSVKNRLGKKKSWLWLLFLVILADGILYMQTLAAGVGTEVAWLTLLKSHYIQMIAGQLLLLLLLALPNMVEGWYLAVWLLLICSFAFGGHVWSVPDFWPALFLRIIHTGAIALWLGILAYLILLYRLKRTENITLNERVLHSEVFHLASTSALSILITGVWMVTVQSDWRLVPHGGLWSALLWSKLTLFGLMLLIGLVQTINGRKKGTYRRSLLWLEWLAGVTVLFLGVWLSHSAYPAPIQRYDKILLSQEQKAQVTIARLQTGRQPIAVKLPPNSPEPERVTVQVSVTDRQVKFAPVLLQKKGSNEYSGTVSFTFNGKWRIYIEAEYPDGTYVEWKDEVEVQGGERS</sequence>
<dbReference type="GO" id="GO:0005507">
    <property type="term" value="F:copper ion binding"/>
    <property type="evidence" value="ECO:0007669"/>
    <property type="project" value="InterPro"/>
</dbReference>
<feature type="domain" description="CopC" evidence="6">
    <location>
        <begin position="32"/>
        <end position="126"/>
    </location>
</feature>
<protein>
    <submittedName>
        <fullName evidence="7">Copper resistance protein CopC</fullName>
    </submittedName>
</protein>
<feature type="transmembrane region" description="Helical" evidence="5">
    <location>
        <begin position="159"/>
        <end position="177"/>
    </location>
</feature>
<evidence type="ECO:0000313" key="7">
    <source>
        <dbReference type="EMBL" id="MBA4544411.1"/>
    </source>
</evidence>
<organism evidence="7 8">
    <name type="scientific">Thermoactinomyces daqus</name>
    <dbReference type="NCBI Taxonomy" id="1329516"/>
    <lineage>
        <taxon>Bacteria</taxon>
        <taxon>Bacillati</taxon>
        <taxon>Bacillota</taxon>
        <taxon>Bacilli</taxon>
        <taxon>Bacillales</taxon>
        <taxon>Thermoactinomycetaceae</taxon>
        <taxon>Thermoactinomyces</taxon>
    </lineage>
</organism>
<keyword evidence="4" id="KW-0186">Copper</keyword>
<evidence type="ECO:0000256" key="2">
    <source>
        <dbReference type="ARBA" id="ARBA00022723"/>
    </source>
</evidence>
<feature type="transmembrane region" description="Helical" evidence="5">
    <location>
        <begin position="189"/>
        <end position="206"/>
    </location>
</feature>
<dbReference type="InterPro" id="IPR014756">
    <property type="entry name" value="Ig_E-set"/>
</dbReference>
<dbReference type="AlphaFoldDB" id="A0A7W2AJ40"/>
<dbReference type="GO" id="GO:0005886">
    <property type="term" value="C:plasma membrane"/>
    <property type="evidence" value="ECO:0007669"/>
    <property type="project" value="TreeGrafter"/>
</dbReference>
<reference evidence="7 8" key="1">
    <citation type="submission" date="2020-07" db="EMBL/GenBank/DDBJ databases">
        <authorList>
            <person name="Feng H."/>
        </authorList>
    </citation>
    <scope>NUCLEOTIDE SEQUENCE [LARGE SCALE GENOMIC DNA]</scope>
    <source>
        <strain evidence="8">s-11</strain>
    </source>
</reference>
<dbReference type="InterPro" id="IPR014755">
    <property type="entry name" value="Cu-Rt/internalin_Ig-like"/>
</dbReference>
<dbReference type="Proteomes" id="UP000530514">
    <property type="component" value="Unassembled WGS sequence"/>
</dbReference>
<evidence type="ECO:0000256" key="4">
    <source>
        <dbReference type="ARBA" id="ARBA00023008"/>
    </source>
</evidence>
<feature type="transmembrane region" description="Helical" evidence="5">
    <location>
        <begin position="353"/>
        <end position="378"/>
    </location>
</feature>
<keyword evidence="5" id="KW-1133">Transmembrane helix</keyword>
<comment type="subcellular location">
    <subcellularLocation>
        <location evidence="1">Cell envelope</location>
    </subcellularLocation>
</comment>
<evidence type="ECO:0000256" key="3">
    <source>
        <dbReference type="ARBA" id="ARBA00022729"/>
    </source>
</evidence>
<dbReference type="RefSeq" id="WP_033102066.1">
    <property type="nucleotide sequence ID" value="NZ_JACEIP010000039.1"/>
</dbReference>
<dbReference type="OrthoDB" id="2353937at2"/>
<feature type="transmembrane region" description="Helical" evidence="5">
    <location>
        <begin position="321"/>
        <end position="341"/>
    </location>
</feature>
<dbReference type="SUPFAM" id="SSF81296">
    <property type="entry name" value="E set domains"/>
    <property type="match status" value="1"/>
</dbReference>
<evidence type="ECO:0000313" key="8">
    <source>
        <dbReference type="Proteomes" id="UP000530514"/>
    </source>
</evidence>
<dbReference type="PANTHER" id="PTHR34820:SF4">
    <property type="entry name" value="INNER MEMBRANE PROTEIN YEBZ"/>
    <property type="match status" value="1"/>
</dbReference>
<proteinExistence type="predicted"/>
<evidence type="ECO:0000259" key="6">
    <source>
        <dbReference type="Pfam" id="PF04234"/>
    </source>
</evidence>
<dbReference type="Pfam" id="PF04234">
    <property type="entry name" value="CopC"/>
    <property type="match status" value="1"/>
</dbReference>